<dbReference type="GO" id="GO:0003723">
    <property type="term" value="F:RNA binding"/>
    <property type="evidence" value="ECO:0007669"/>
    <property type="project" value="UniProtKB-UniRule"/>
</dbReference>
<dbReference type="InterPro" id="IPR035926">
    <property type="entry name" value="NusB-like_sf"/>
</dbReference>
<evidence type="ECO:0000256" key="4">
    <source>
        <dbReference type="ARBA" id="ARBA00023015"/>
    </source>
</evidence>
<dbReference type="Pfam" id="PF01029">
    <property type="entry name" value="NusB"/>
    <property type="match status" value="1"/>
</dbReference>
<comment type="function">
    <text evidence="6">Involved in transcription antitermination. Required for transcription of ribosomal RNA (rRNA) genes. Binds specifically to the boxA antiterminator sequence of the ribosomal RNA (rrn) operons.</text>
</comment>
<name>A0A1F4UN92_UNCKA</name>
<evidence type="ECO:0000256" key="1">
    <source>
        <dbReference type="ARBA" id="ARBA00005952"/>
    </source>
</evidence>
<protein>
    <recommendedName>
        <fullName evidence="6">Transcription antitermination protein NusB</fullName>
    </recommendedName>
    <alternativeName>
        <fullName evidence="6">Antitermination factor NusB</fullName>
    </alternativeName>
</protein>
<dbReference type="SUPFAM" id="SSF48013">
    <property type="entry name" value="NusB-like"/>
    <property type="match status" value="1"/>
</dbReference>
<dbReference type="GO" id="GO:0031564">
    <property type="term" value="P:transcription antitermination"/>
    <property type="evidence" value="ECO:0007669"/>
    <property type="project" value="UniProtKB-KW"/>
</dbReference>
<keyword evidence="2 6" id="KW-0889">Transcription antitermination</keyword>
<sequence>MKSKTDPRHAARKLALSSIFCWLFSDPLEQETVELSKELLQENECDLDLAYRIVNGVKNYKREIDELIQQCAKDWPLEKISKIDLVVLRIAIFEILYDGGKVPDKVAIDEAVELAKEFGNDTSSKFVNGVLGTVVDIKREVTQNG</sequence>
<dbReference type="Gene3D" id="1.10.940.10">
    <property type="entry name" value="NusB-like"/>
    <property type="match status" value="1"/>
</dbReference>
<organism evidence="8 9">
    <name type="scientific">candidate division WWE3 bacterium RBG_19FT_COMBO_34_6</name>
    <dbReference type="NCBI Taxonomy" id="1802612"/>
    <lineage>
        <taxon>Bacteria</taxon>
        <taxon>Katanobacteria</taxon>
    </lineage>
</organism>
<dbReference type="NCBIfam" id="TIGR01951">
    <property type="entry name" value="nusB"/>
    <property type="match status" value="1"/>
</dbReference>
<evidence type="ECO:0000313" key="9">
    <source>
        <dbReference type="Proteomes" id="UP000178615"/>
    </source>
</evidence>
<dbReference type="GO" id="GO:0006353">
    <property type="term" value="P:DNA-templated transcription termination"/>
    <property type="evidence" value="ECO:0007669"/>
    <property type="project" value="UniProtKB-UniRule"/>
</dbReference>
<dbReference type="AlphaFoldDB" id="A0A1F4UN92"/>
<dbReference type="PANTHER" id="PTHR11078">
    <property type="entry name" value="N UTILIZATION SUBSTANCE PROTEIN B-RELATED"/>
    <property type="match status" value="1"/>
</dbReference>
<proteinExistence type="inferred from homology"/>
<evidence type="ECO:0000256" key="6">
    <source>
        <dbReference type="HAMAP-Rule" id="MF_00073"/>
    </source>
</evidence>
<dbReference type="PANTHER" id="PTHR11078:SF3">
    <property type="entry name" value="ANTITERMINATION NUSB DOMAIN-CONTAINING PROTEIN"/>
    <property type="match status" value="1"/>
</dbReference>
<keyword evidence="3 6" id="KW-0694">RNA-binding</keyword>
<evidence type="ECO:0000259" key="7">
    <source>
        <dbReference type="Pfam" id="PF01029"/>
    </source>
</evidence>
<gene>
    <name evidence="6" type="primary">nusB</name>
    <name evidence="8" type="ORF">A2V49_03030</name>
</gene>
<accession>A0A1F4UN92</accession>
<feature type="domain" description="NusB/RsmB/TIM44" evidence="7">
    <location>
        <begin position="9"/>
        <end position="135"/>
    </location>
</feature>
<dbReference type="HAMAP" id="MF_00073">
    <property type="entry name" value="NusB"/>
    <property type="match status" value="1"/>
</dbReference>
<dbReference type="EMBL" id="MEUV01000024">
    <property type="protein sequence ID" value="OGC45653.1"/>
    <property type="molecule type" value="Genomic_DNA"/>
</dbReference>
<evidence type="ECO:0000256" key="3">
    <source>
        <dbReference type="ARBA" id="ARBA00022884"/>
    </source>
</evidence>
<evidence type="ECO:0000256" key="2">
    <source>
        <dbReference type="ARBA" id="ARBA00022814"/>
    </source>
</evidence>
<reference evidence="8 9" key="1">
    <citation type="journal article" date="2016" name="Nat. Commun.">
        <title>Thousands of microbial genomes shed light on interconnected biogeochemical processes in an aquifer system.</title>
        <authorList>
            <person name="Anantharaman K."/>
            <person name="Brown C.T."/>
            <person name="Hug L.A."/>
            <person name="Sharon I."/>
            <person name="Castelle C.J."/>
            <person name="Probst A.J."/>
            <person name="Thomas B.C."/>
            <person name="Singh A."/>
            <person name="Wilkins M.J."/>
            <person name="Karaoz U."/>
            <person name="Brodie E.L."/>
            <person name="Williams K.H."/>
            <person name="Hubbard S.S."/>
            <person name="Banfield J.F."/>
        </authorList>
    </citation>
    <scope>NUCLEOTIDE SEQUENCE [LARGE SCALE GENOMIC DNA]</scope>
</reference>
<evidence type="ECO:0000313" key="8">
    <source>
        <dbReference type="EMBL" id="OGC45653.1"/>
    </source>
</evidence>
<keyword evidence="4 6" id="KW-0805">Transcription regulation</keyword>
<dbReference type="GO" id="GO:0005829">
    <property type="term" value="C:cytosol"/>
    <property type="evidence" value="ECO:0007669"/>
    <property type="project" value="TreeGrafter"/>
</dbReference>
<evidence type="ECO:0000256" key="5">
    <source>
        <dbReference type="ARBA" id="ARBA00023163"/>
    </source>
</evidence>
<keyword evidence="5 6" id="KW-0804">Transcription</keyword>
<dbReference type="Proteomes" id="UP000178615">
    <property type="component" value="Unassembled WGS sequence"/>
</dbReference>
<comment type="caution">
    <text evidence="8">The sequence shown here is derived from an EMBL/GenBank/DDBJ whole genome shotgun (WGS) entry which is preliminary data.</text>
</comment>
<comment type="similarity">
    <text evidence="1 6">Belongs to the NusB family.</text>
</comment>
<dbReference type="InterPro" id="IPR011605">
    <property type="entry name" value="NusB_fam"/>
</dbReference>
<dbReference type="InterPro" id="IPR006027">
    <property type="entry name" value="NusB_RsmB_TIM44"/>
</dbReference>